<name>G9ZD57_9GAMM</name>
<dbReference type="HOGENOM" id="CLU_1346871_0_0_6"/>
<proteinExistence type="predicted"/>
<dbReference type="Proteomes" id="UP000004750">
    <property type="component" value="Unassembled WGS sequence"/>
</dbReference>
<organism evidence="1 2">
    <name type="scientific">Cardiobacterium valvarum F0432</name>
    <dbReference type="NCBI Taxonomy" id="797473"/>
    <lineage>
        <taxon>Bacteria</taxon>
        <taxon>Pseudomonadati</taxon>
        <taxon>Pseudomonadota</taxon>
        <taxon>Gammaproteobacteria</taxon>
        <taxon>Cardiobacteriales</taxon>
        <taxon>Cardiobacteriaceae</taxon>
        <taxon>Cardiobacterium</taxon>
    </lineage>
</organism>
<sequence>MLFKLGNGDGAHVGAFAVGGKRLLVGNAEMGAVEVAVAQFGVGECHAEDVGGNFITCRIQRRTVSEAARNGITGARDMRVCRGVFRLEAGERVSFYDLVKQFVAVTRQRCLLRAPEGVIEEVVEDERAVGDDGAVVGYERRHLRKRVDGGEFGRGRPRIHIGELQFVHAAREGGEHDHAGVGGGGAGVEFHGGVSPDGSDGIV</sequence>
<evidence type="ECO:0000313" key="2">
    <source>
        <dbReference type="Proteomes" id="UP000004750"/>
    </source>
</evidence>
<evidence type="ECO:0000313" key="1">
    <source>
        <dbReference type="EMBL" id="EHM55521.1"/>
    </source>
</evidence>
<reference evidence="1 2" key="1">
    <citation type="submission" date="2011-08" db="EMBL/GenBank/DDBJ databases">
        <authorList>
            <person name="Weinstock G."/>
            <person name="Sodergren E."/>
            <person name="Clifton S."/>
            <person name="Fulton L."/>
            <person name="Fulton B."/>
            <person name="Courtney L."/>
            <person name="Fronick C."/>
            <person name="Harrison M."/>
            <person name="Strong C."/>
            <person name="Farmer C."/>
            <person name="Delahaunty K."/>
            <person name="Markovic C."/>
            <person name="Hall O."/>
            <person name="Minx P."/>
            <person name="Tomlinson C."/>
            <person name="Mitreva M."/>
            <person name="Hou S."/>
            <person name="Chen J."/>
            <person name="Wollam A."/>
            <person name="Pepin K.H."/>
            <person name="Johnson M."/>
            <person name="Bhonagiri V."/>
            <person name="Zhang X."/>
            <person name="Suruliraj S."/>
            <person name="Warren W."/>
            <person name="Chinwalla A."/>
            <person name="Mardis E.R."/>
            <person name="Wilson R.K."/>
        </authorList>
    </citation>
    <scope>NUCLEOTIDE SEQUENCE [LARGE SCALE GENOMIC DNA]</scope>
    <source>
        <strain evidence="1 2">F0432</strain>
    </source>
</reference>
<dbReference type="AlphaFoldDB" id="G9ZD57"/>
<accession>G9ZD57</accession>
<comment type="caution">
    <text evidence="1">The sequence shown here is derived from an EMBL/GenBank/DDBJ whole genome shotgun (WGS) entry which is preliminary data.</text>
</comment>
<protein>
    <submittedName>
        <fullName evidence="1">Uncharacterized protein</fullName>
    </submittedName>
</protein>
<gene>
    <name evidence="1" type="ORF">HMPREF9080_00690</name>
</gene>
<dbReference type="EMBL" id="AGCM01000034">
    <property type="protein sequence ID" value="EHM55521.1"/>
    <property type="molecule type" value="Genomic_DNA"/>
</dbReference>